<evidence type="ECO:0000313" key="1">
    <source>
        <dbReference type="EMBL" id="MCB4807031.1"/>
    </source>
</evidence>
<dbReference type="Proteomes" id="UP001139286">
    <property type="component" value="Unassembled WGS sequence"/>
</dbReference>
<dbReference type="EMBL" id="JAJAPX010000001">
    <property type="protein sequence ID" value="MCB4807031.1"/>
    <property type="molecule type" value="Genomic_DNA"/>
</dbReference>
<dbReference type="RefSeq" id="WP_226694507.1">
    <property type="nucleotide sequence ID" value="NZ_JAJAPX010000001.1"/>
</dbReference>
<accession>A0A9X1I6D8</accession>
<keyword evidence="2" id="KW-1185">Reference proteome</keyword>
<dbReference type="AlphaFoldDB" id="A0A9X1I6D8"/>
<sequence>MIRKEFDISLYHIIFEDLRKYQNLIETFLNTQKKELEANINEVNINDKMNDSEKYEKYLDLISTESYHKFEKYHDIARLFPHNFRVSFLTQVISVIERELKRLCNDLATIKNQTFKVTDLKGNNDFVKCKDYLKKITNIDFNSVNAEWEYILQCKSLRNNLVHSGNIIKMDDKKLVNFIKNNDSFDCEYEEFIDKKQDIVTFVIVNSKLIDKLINKSQKLFENLLNLKYNS</sequence>
<gene>
    <name evidence="1" type="ORF">LG651_02125</name>
</gene>
<protein>
    <submittedName>
        <fullName evidence="1">Uncharacterized protein</fullName>
    </submittedName>
</protein>
<organism evidence="1 2">
    <name type="scientific">Neotamlana sargassicola</name>
    <dbReference type="NCBI Taxonomy" id="2883125"/>
    <lineage>
        <taxon>Bacteria</taxon>
        <taxon>Pseudomonadati</taxon>
        <taxon>Bacteroidota</taxon>
        <taxon>Flavobacteriia</taxon>
        <taxon>Flavobacteriales</taxon>
        <taxon>Flavobacteriaceae</taxon>
        <taxon>Neotamlana</taxon>
    </lineage>
</organism>
<comment type="caution">
    <text evidence="1">The sequence shown here is derived from an EMBL/GenBank/DDBJ whole genome shotgun (WGS) entry which is preliminary data.</text>
</comment>
<reference evidence="1" key="1">
    <citation type="submission" date="2021-10" db="EMBL/GenBank/DDBJ databases">
        <title>Tamlana sargassums sp. nov., and Tamlana laminarinivorans sp. nov., two new bacteria isolated from the brown alga.</title>
        <authorList>
            <person name="Li J."/>
        </authorList>
    </citation>
    <scope>NUCLEOTIDE SEQUENCE</scope>
    <source>
        <strain evidence="1">62-3</strain>
    </source>
</reference>
<name>A0A9X1I6D8_9FLAO</name>
<evidence type="ECO:0000313" key="2">
    <source>
        <dbReference type="Proteomes" id="UP001139286"/>
    </source>
</evidence>
<proteinExistence type="predicted"/>